<dbReference type="Gene3D" id="3.40.50.1220">
    <property type="entry name" value="TPP-binding domain"/>
    <property type="match status" value="1"/>
</dbReference>
<keyword evidence="3 4" id="KW-0786">Thiamine pyrophosphate</keyword>
<dbReference type="RefSeq" id="WP_240624297.1">
    <property type="nucleotide sequence ID" value="NZ_QQSW01000006.1"/>
</dbReference>
<dbReference type="PANTHER" id="PTHR18968:SF13">
    <property type="entry name" value="ACETOLACTATE SYNTHASE CATALYTIC SUBUNIT, MITOCHONDRIAL"/>
    <property type="match status" value="1"/>
</dbReference>
<gene>
    <name evidence="8" type="ORF">EV688_101310</name>
</gene>
<dbReference type="InterPro" id="IPR000399">
    <property type="entry name" value="TPP-bd_CS"/>
</dbReference>
<evidence type="ECO:0000256" key="4">
    <source>
        <dbReference type="RuleBase" id="RU362132"/>
    </source>
</evidence>
<dbReference type="InterPro" id="IPR012001">
    <property type="entry name" value="Thiamin_PyroP_enz_TPP-bd_dom"/>
</dbReference>
<evidence type="ECO:0000313" key="8">
    <source>
        <dbReference type="EMBL" id="TCO78493.1"/>
    </source>
</evidence>
<dbReference type="GO" id="GO:0030976">
    <property type="term" value="F:thiamine pyrophosphate binding"/>
    <property type="evidence" value="ECO:0007669"/>
    <property type="project" value="InterPro"/>
</dbReference>
<dbReference type="InterPro" id="IPR012000">
    <property type="entry name" value="Thiamin_PyroP_enz_cen_dom"/>
</dbReference>
<dbReference type="GO" id="GO:0009097">
    <property type="term" value="P:isoleucine biosynthetic process"/>
    <property type="evidence" value="ECO:0007669"/>
    <property type="project" value="TreeGrafter"/>
</dbReference>
<dbReference type="Pfam" id="PF02776">
    <property type="entry name" value="TPP_enzyme_N"/>
    <property type="match status" value="1"/>
</dbReference>
<dbReference type="InterPro" id="IPR045229">
    <property type="entry name" value="TPP_enz"/>
</dbReference>
<proteinExistence type="inferred from homology"/>
<dbReference type="InterPro" id="IPR029061">
    <property type="entry name" value="THDP-binding"/>
</dbReference>
<evidence type="ECO:0000259" key="5">
    <source>
        <dbReference type="Pfam" id="PF00205"/>
    </source>
</evidence>
<dbReference type="GO" id="GO:0009099">
    <property type="term" value="P:L-valine biosynthetic process"/>
    <property type="evidence" value="ECO:0007669"/>
    <property type="project" value="TreeGrafter"/>
</dbReference>
<dbReference type="InterPro" id="IPR011766">
    <property type="entry name" value="TPP_enzyme_TPP-bd"/>
</dbReference>
<dbReference type="EMBL" id="SLWX01000001">
    <property type="protein sequence ID" value="TCO78493.1"/>
    <property type="molecule type" value="Genomic_DNA"/>
</dbReference>
<organism evidence="8 9">
    <name type="scientific">Chromatocurvus halotolerans</name>
    <dbReference type="NCBI Taxonomy" id="1132028"/>
    <lineage>
        <taxon>Bacteria</taxon>
        <taxon>Pseudomonadati</taxon>
        <taxon>Pseudomonadota</taxon>
        <taxon>Gammaproteobacteria</taxon>
        <taxon>Cellvibrionales</taxon>
        <taxon>Halieaceae</taxon>
        <taxon>Chromatocurvus</taxon>
    </lineage>
</organism>
<dbReference type="Gene3D" id="3.40.50.970">
    <property type="match status" value="2"/>
</dbReference>
<dbReference type="GO" id="GO:0005948">
    <property type="term" value="C:acetolactate synthase complex"/>
    <property type="evidence" value="ECO:0007669"/>
    <property type="project" value="TreeGrafter"/>
</dbReference>
<comment type="similarity">
    <text evidence="2 4">Belongs to the TPP enzyme family.</text>
</comment>
<dbReference type="GO" id="GO:0050660">
    <property type="term" value="F:flavin adenine dinucleotide binding"/>
    <property type="evidence" value="ECO:0007669"/>
    <property type="project" value="TreeGrafter"/>
</dbReference>
<dbReference type="PANTHER" id="PTHR18968">
    <property type="entry name" value="THIAMINE PYROPHOSPHATE ENZYMES"/>
    <property type="match status" value="1"/>
</dbReference>
<dbReference type="InterPro" id="IPR029035">
    <property type="entry name" value="DHS-like_NAD/FAD-binding_dom"/>
</dbReference>
<feature type="domain" description="Thiamine pyrophosphate enzyme N-terminal TPP-binding" evidence="7">
    <location>
        <begin position="12"/>
        <end position="130"/>
    </location>
</feature>
<evidence type="ECO:0000259" key="6">
    <source>
        <dbReference type="Pfam" id="PF02775"/>
    </source>
</evidence>
<evidence type="ECO:0000256" key="3">
    <source>
        <dbReference type="ARBA" id="ARBA00023052"/>
    </source>
</evidence>
<dbReference type="GO" id="GO:0003984">
    <property type="term" value="F:acetolactate synthase activity"/>
    <property type="evidence" value="ECO:0007669"/>
    <property type="project" value="TreeGrafter"/>
</dbReference>
<comment type="cofactor">
    <cofactor evidence="1">
        <name>thiamine diphosphate</name>
        <dbReference type="ChEBI" id="CHEBI:58937"/>
    </cofactor>
</comment>
<dbReference type="SUPFAM" id="SSF52518">
    <property type="entry name" value="Thiamin diphosphate-binding fold (THDP-binding)"/>
    <property type="match status" value="2"/>
</dbReference>
<dbReference type="GO" id="GO:0000287">
    <property type="term" value="F:magnesium ion binding"/>
    <property type="evidence" value="ECO:0007669"/>
    <property type="project" value="InterPro"/>
</dbReference>
<dbReference type="AlphaFoldDB" id="A0A4R2KX51"/>
<dbReference type="Proteomes" id="UP000294980">
    <property type="component" value="Unassembled WGS sequence"/>
</dbReference>
<accession>A0A4R2KX51</accession>
<feature type="domain" description="Thiamine pyrophosphate enzyme central" evidence="5">
    <location>
        <begin position="203"/>
        <end position="335"/>
    </location>
</feature>
<protein>
    <submittedName>
        <fullName evidence="8">Acetolactate synthase-1/2/3 large subunit</fullName>
    </submittedName>
</protein>
<dbReference type="NCBIfam" id="NF005712">
    <property type="entry name" value="PRK07524.1"/>
    <property type="match status" value="1"/>
</dbReference>
<evidence type="ECO:0000256" key="1">
    <source>
        <dbReference type="ARBA" id="ARBA00001964"/>
    </source>
</evidence>
<dbReference type="SUPFAM" id="SSF52467">
    <property type="entry name" value="DHS-like NAD/FAD-binding domain"/>
    <property type="match status" value="1"/>
</dbReference>
<dbReference type="FunFam" id="3.40.50.970:FF:000007">
    <property type="entry name" value="Acetolactate synthase"/>
    <property type="match status" value="1"/>
</dbReference>
<sequence>MSTTHQPDTSGMTCAGLLIRLLRETYGVDLVFGIPGVHTVELYRGLSGSGIRHVTPRHEQGAGFMADGYARASGKPGVCLIITGPGMTNIATAMGQALADSIPMLVISSVNRRDTLGCGQGRLHELASQQQLMAGVARFSHTLLDAANLPALLARAFAVFQGERPGPVHIEIPIDLFAAPAPAAISVEPARLYPPSPAPEGIALAADWLRQAERPLVLLGGGCIDAQDTARALVERLDAPVVVTINAKGILGRDHPLDLGANAALSAVRRLAAAADVILAVGTELGETDYDVVFDDGFALTGKLIRIDLDAQQLVRNQSLALGLVGDAQQGLAQLLEHFPRPLSKAGAERTARALAELALTDNPDFASFVPLYEVLHDALPDAILVGDSTAPVYAGNHLVSQPAPRRYFNASTGYGTLGYGLPAALGATFARPDLPVVALVGDGGVMFTLSELATAVEEHLPVVILLWHNAGYEEIRRFMDASGVERLGVDILAPDFLAVAQGFGCAAARVGSPADLAQALAGRPLDAPLMIVVDASAWQQSLARQGSISALHRWSGSR</sequence>
<feature type="domain" description="Thiamine pyrophosphate enzyme TPP-binding" evidence="6">
    <location>
        <begin position="396"/>
        <end position="522"/>
    </location>
</feature>
<reference evidence="8 9" key="1">
    <citation type="submission" date="2019-03" db="EMBL/GenBank/DDBJ databases">
        <title>Genomic Encyclopedia of Type Strains, Phase IV (KMG-IV): sequencing the most valuable type-strain genomes for metagenomic binning, comparative biology and taxonomic classification.</title>
        <authorList>
            <person name="Goeker M."/>
        </authorList>
    </citation>
    <scope>NUCLEOTIDE SEQUENCE [LARGE SCALE GENOMIC DNA]</scope>
    <source>
        <strain evidence="8 9">DSM 23344</strain>
    </source>
</reference>
<dbReference type="CDD" id="cd07035">
    <property type="entry name" value="TPP_PYR_POX_like"/>
    <property type="match status" value="1"/>
</dbReference>
<dbReference type="CDD" id="cd00568">
    <property type="entry name" value="TPP_enzymes"/>
    <property type="match status" value="1"/>
</dbReference>
<keyword evidence="9" id="KW-1185">Reference proteome</keyword>
<evidence type="ECO:0000259" key="7">
    <source>
        <dbReference type="Pfam" id="PF02776"/>
    </source>
</evidence>
<evidence type="ECO:0000256" key="2">
    <source>
        <dbReference type="ARBA" id="ARBA00007812"/>
    </source>
</evidence>
<dbReference type="Pfam" id="PF02775">
    <property type="entry name" value="TPP_enzyme_C"/>
    <property type="match status" value="1"/>
</dbReference>
<dbReference type="PROSITE" id="PS00187">
    <property type="entry name" value="TPP_ENZYMES"/>
    <property type="match status" value="1"/>
</dbReference>
<evidence type="ECO:0000313" key="9">
    <source>
        <dbReference type="Proteomes" id="UP000294980"/>
    </source>
</evidence>
<dbReference type="Pfam" id="PF00205">
    <property type="entry name" value="TPP_enzyme_M"/>
    <property type="match status" value="1"/>
</dbReference>
<name>A0A4R2KX51_9GAMM</name>
<comment type="caution">
    <text evidence="8">The sequence shown here is derived from an EMBL/GenBank/DDBJ whole genome shotgun (WGS) entry which is preliminary data.</text>
</comment>